<dbReference type="PROSITE" id="PS51296">
    <property type="entry name" value="RIESKE"/>
    <property type="match status" value="1"/>
</dbReference>
<evidence type="ECO:0000256" key="1">
    <source>
        <dbReference type="ARBA" id="ARBA00022714"/>
    </source>
</evidence>
<dbReference type="SUPFAM" id="SSF50022">
    <property type="entry name" value="ISP domain"/>
    <property type="match status" value="1"/>
</dbReference>
<dbReference type="RefSeq" id="WP_155707344.1">
    <property type="nucleotide sequence ID" value="NZ_BMWU01000016.1"/>
</dbReference>
<dbReference type="SUPFAM" id="SSF55961">
    <property type="entry name" value="Bet v1-like"/>
    <property type="match status" value="1"/>
</dbReference>
<dbReference type="InterPro" id="IPR036922">
    <property type="entry name" value="Rieske_2Fe-2S_sf"/>
</dbReference>
<dbReference type="GO" id="GO:0016491">
    <property type="term" value="F:oxidoreductase activity"/>
    <property type="evidence" value="ECO:0007669"/>
    <property type="project" value="UniProtKB-KW"/>
</dbReference>
<sequence>MYLKNAWYVAGFSEDFPNGALTTRTYLEVPLVFYRKDDGAVVAMEDRCCHRLAPLSHGQIEGDDLRCMYHGLKFAPSGKCIEIPGQPRIPSSMCVRSYPTAESHGCVWIWMGQPEKASQADIPDNVGPDLPGWSMLPGRLEVNANYMLVADNLLDLSHLSYVHRDSFGPGLVFGQTRPKVERLEKGVRVSRWLLNQPTAKYIREKIDATHLDVWITYDFIAPGLFLLYAEMHEPGAAQKFGEDAPSGVEPLHKEYTSQAVTPESLGKSRYFFSYGSWDRTPGLAEFYRDFSYLAFNEDAEIVSAQQRTIDASPGITMQPTSFDAATLQYRWILERLMRDEGIDGPLIGGGRAESNHVQQAP</sequence>
<comment type="caution">
    <text evidence="7">The sequence shown here is derived from an EMBL/GenBank/DDBJ whole genome shotgun (WGS) entry which is preliminary data.</text>
</comment>
<evidence type="ECO:0000256" key="3">
    <source>
        <dbReference type="ARBA" id="ARBA00023002"/>
    </source>
</evidence>
<accession>A0A6I3X9R0</accession>
<protein>
    <submittedName>
        <fullName evidence="7">Rieske 2Fe-2S domain-containing protein</fullName>
    </submittedName>
</protein>
<dbReference type="PANTHER" id="PTHR21266:SF60">
    <property type="entry name" value="3-KETOSTEROID-9-ALPHA-MONOOXYGENASE, OXYGENASE COMPONENT"/>
    <property type="match status" value="1"/>
</dbReference>
<evidence type="ECO:0000313" key="7">
    <source>
        <dbReference type="EMBL" id="MUI11350.1"/>
    </source>
</evidence>
<dbReference type="InterPro" id="IPR017941">
    <property type="entry name" value="Rieske_2Fe-2S"/>
</dbReference>
<dbReference type="Gene3D" id="2.102.10.10">
    <property type="entry name" value="Rieske [2Fe-2S] iron-sulphur domain"/>
    <property type="match status" value="1"/>
</dbReference>
<evidence type="ECO:0000256" key="5">
    <source>
        <dbReference type="ARBA" id="ARBA00023014"/>
    </source>
</evidence>
<keyword evidence="5" id="KW-0411">Iron-sulfur</keyword>
<proteinExistence type="predicted"/>
<evidence type="ECO:0000256" key="4">
    <source>
        <dbReference type="ARBA" id="ARBA00023004"/>
    </source>
</evidence>
<dbReference type="Proteomes" id="UP000431684">
    <property type="component" value="Unassembled WGS sequence"/>
</dbReference>
<dbReference type="EMBL" id="WNWM01000002">
    <property type="protein sequence ID" value="MUI11350.1"/>
    <property type="molecule type" value="Genomic_DNA"/>
</dbReference>
<organism evidence="7 8">
    <name type="scientific">Pseudoduganella dura</name>
    <dbReference type="NCBI Taxonomy" id="321982"/>
    <lineage>
        <taxon>Bacteria</taxon>
        <taxon>Pseudomonadati</taxon>
        <taxon>Pseudomonadota</taxon>
        <taxon>Betaproteobacteria</taxon>
        <taxon>Burkholderiales</taxon>
        <taxon>Oxalobacteraceae</taxon>
        <taxon>Telluria group</taxon>
        <taxon>Pseudoduganella</taxon>
    </lineage>
</organism>
<evidence type="ECO:0000313" key="8">
    <source>
        <dbReference type="Proteomes" id="UP000431684"/>
    </source>
</evidence>
<reference evidence="7 8" key="1">
    <citation type="submission" date="2019-11" db="EMBL/GenBank/DDBJ databases">
        <title>Draft Genome Sequences of Six Type Strains of the Genus Massilia.</title>
        <authorList>
            <person name="Miess H."/>
            <person name="Frediansyah A."/>
            <person name="Goeker M."/>
            <person name="Gross H."/>
        </authorList>
    </citation>
    <scope>NUCLEOTIDE SEQUENCE [LARGE SCALE GENOMIC DNA]</scope>
    <source>
        <strain evidence="7 8">DSM 17513</strain>
    </source>
</reference>
<evidence type="ECO:0000259" key="6">
    <source>
        <dbReference type="PROSITE" id="PS51296"/>
    </source>
</evidence>
<feature type="domain" description="Rieske" evidence="6">
    <location>
        <begin position="7"/>
        <end position="109"/>
    </location>
</feature>
<dbReference type="InterPro" id="IPR050584">
    <property type="entry name" value="Cholesterol_7-desaturase"/>
</dbReference>
<gene>
    <name evidence="7" type="ORF">GJV26_02435</name>
</gene>
<keyword evidence="8" id="KW-1185">Reference proteome</keyword>
<dbReference type="OrthoDB" id="9769355at2"/>
<dbReference type="InterPro" id="IPR044043">
    <property type="entry name" value="VanA_C_cat"/>
</dbReference>
<keyword evidence="4" id="KW-0408">Iron</keyword>
<keyword evidence="3" id="KW-0560">Oxidoreductase</keyword>
<dbReference type="GO" id="GO:0046872">
    <property type="term" value="F:metal ion binding"/>
    <property type="evidence" value="ECO:0007669"/>
    <property type="project" value="UniProtKB-KW"/>
</dbReference>
<dbReference type="Pfam" id="PF00355">
    <property type="entry name" value="Rieske"/>
    <property type="match status" value="1"/>
</dbReference>
<dbReference type="Pfam" id="PF19112">
    <property type="entry name" value="VanA_C"/>
    <property type="match status" value="1"/>
</dbReference>
<keyword evidence="2" id="KW-0479">Metal-binding</keyword>
<evidence type="ECO:0000256" key="2">
    <source>
        <dbReference type="ARBA" id="ARBA00022723"/>
    </source>
</evidence>
<keyword evidence="1" id="KW-0001">2Fe-2S</keyword>
<dbReference type="AlphaFoldDB" id="A0A6I3X9R0"/>
<dbReference type="CDD" id="cd08878">
    <property type="entry name" value="RHO_alpha_C_DMO-like"/>
    <property type="match status" value="1"/>
</dbReference>
<name>A0A6I3X9R0_9BURK</name>
<dbReference type="GO" id="GO:0051537">
    <property type="term" value="F:2 iron, 2 sulfur cluster binding"/>
    <property type="evidence" value="ECO:0007669"/>
    <property type="project" value="UniProtKB-KW"/>
</dbReference>
<dbReference type="Gene3D" id="3.90.380.10">
    <property type="entry name" value="Naphthalene 1,2-dioxygenase Alpha Subunit, Chain A, domain 1"/>
    <property type="match status" value="1"/>
</dbReference>
<dbReference type="PANTHER" id="PTHR21266">
    <property type="entry name" value="IRON-SULFUR DOMAIN CONTAINING PROTEIN"/>
    <property type="match status" value="1"/>
</dbReference>